<organism evidence="1 2">
    <name type="scientific">Lactiplantibacillus xiangfangensis</name>
    <dbReference type="NCBI Taxonomy" id="942150"/>
    <lineage>
        <taxon>Bacteria</taxon>
        <taxon>Bacillati</taxon>
        <taxon>Bacillota</taxon>
        <taxon>Bacilli</taxon>
        <taxon>Lactobacillales</taxon>
        <taxon>Lactobacillaceae</taxon>
        <taxon>Lactiplantibacillus</taxon>
    </lineage>
</organism>
<comment type="caution">
    <text evidence="1">The sequence shown here is derived from an EMBL/GenBank/DDBJ whole genome shotgun (WGS) entry which is preliminary data.</text>
</comment>
<gene>
    <name evidence="1" type="ORF">IV64_GL001968</name>
</gene>
<evidence type="ECO:0000313" key="1">
    <source>
        <dbReference type="EMBL" id="KRO13831.1"/>
    </source>
</evidence>
<dbReference type="Proteomes" id="UP000051783">
    <property type="component" value="Unassembled WGS sequence"/>
</dbReference>
<reference evidence="1 2" key="1">
    <citation type="journal article" date="2015" name="Genome Announc.">
        <title>Expanding the biotechnology potential of lactobacilli through comparative genomics of 213 strains and associated genera.</title>
        <authorList>
            <person name="Sun Z."/>
            <person name="Harris H.M."/>
            <person name="McCann A."/>
            <person name="Guo C."/>
            <person name="Argimon S."/>
            <person name="Zhang W."/>
            <person name="Yang X."/>
            <person name="Jeffery I.B."/>
            <person name="Cooney J.C."/>
            <person name="Kagawa T.F."/>
            <person name="Liu W."/>
            <person name="Song Y."/>
            <person name="Salvetti E."/>
            <person name="Wrobel A."/>
            <person name="Rasinkangas P."/>
            <person name="Parkhill J."/>
            <person name="Rea M.C."/>
            <person name="O'Sullivan O."/>
            <person name="Ritari J."/>
            <person name="Douillard F.P."/>
            <person name="Paul Ross R."/>
            <person name="Yang R."/>
            <person name="Briner A.E."/>
            <person name="Felis G.E."/>
            <person name="de Vos W.M."/>
            <person name="Barrangou R."/>
            <person name="Klaenhammer T.R."/>
            <person name="Caufield P.W."/>
            <person name="Cui Y."/>
            <person name="Zhang H."/>
            <person name="O'Toole P.W."/>
        </authorList>
    </citation>
    <scope>NUCLEOTIDE SEQUENCE [LARGE SCALE GENOMIC DNA]</scope>
    <source>
        <strain evidence="1 2">LMG 26013</strain>
    </source>
</reference>
<evidence type="ECO:0000313" key="2">
    <source>
        <dbReference type="Proteomes" id="UP000051783"/>
    </source>
</evidence>
<name>A0A0R2MJU9_9LACO</name>
<dbReference type="AlphaFoldDB" id="A0A0R2MJU9"/>
<protein>
    <submittedName>
        <fullName evidence="1">Uncharacterized protein</fullName>
    </submittedName>
</protein>
<dbReference type="EMBL" id="JQCL01000035">
    <property type="protein sequence ID" value="KRO13831.1"/>
    <property type="molecule type" value="Genomic_DNA"/>
</dbReference>
<sequence length="73" mass="7954">MGDGRSHTAVCDLDTKPTARVFVSPRKISRQETSANLADTAHQDYPTALKTVLLLLLLTVSGNRTHSQVAKSY</sequence>
<keyword evidence="2" id="KW-1185">Reference proteome</keyword>
<dbReference type="PATRIC" id="fig|942150.3.peg.2044"/>
<proteinExistence type="predicted"/>
<accession>A0A0R2MJU9</accession>